<name>A0A1M6DB65_PSEXY</name>
<sequence length="610" mass="71211">MNHIFDKDYLQSLYCQCVNLCGPRKSGKTTWLNEARGYYSDNGHPVIYMDFSDCRINNYEKFVLYIKKKMSKVYLDVFKCFDKPTVYYQTIEHALKIITGECNEEELRESLQFIVNYYRGRLQQRDKRAMIFIDEISKPLLYAAKYDFLEDVYDFYDDFLDIDHYELSGGILTTSFLPAEVECQFYLKYISSKHVRNVKPIADYCVNEGINIGVEAEMDMGWYRTYAVTESMKKYFQTILVLSDENGSASPDYDIALDDETKAHIARMRAWVAEEKMLEAERKRIAKEKEIAEYATLYEDNGQVPSSFVGLRNLDINVEVCPKYEAINNILKEAYKALGRDTHFSGVYDYFQKLGQDEEIIEGVNKVLCELKEKADALETIKSCNISLHDVYWGRFDVQRTDEKRNVSDLALIKMYLSAKDISDALAIFYDAVEFMIEEGRGLFHAKVTRISRDDQICMWVTREDFFVLEKYLKKYEDLLHRPLQFIPYRGSIGISREFYDWTSHNGVQAQLISTYFSSVDSVEKIDVVDMYSKYVKAWNGEFPEGDVFTRKFKESNAQEFIILIESFSLLFGKTIIDDNNILLNGDGKLWHALGCSNNWYQLNKNLQIA</sequence>
<dbReference type="EMBL" id="FQYQ01000004">
    <property type="protein sequence ID" value="SHI70399.1"/>
    <property type="molecule type" value="Genomic_DNA"/>
</dbReference>
<proteinExistence type="predicted"/>
<protein>
    <submittedName>
        <fullName evidence="1">Uncharacterized protein</fullName>
    </submittedName>
</protein>
<dbReference type="Proteomes" id="UP000184185">
    <property type="component" value="Unassembled WGS sequence"/>
</dbReference>
<gene>
    <name evidence="1" type="ORF">SAMN02745725_00913</name>
</gene>
<keyword evidence="2" id="KW-1185">Reference proteome</keyword>
<dbReference type="AlphaFoldDB" id="A0A1M6DB65"/>
<dbReference type="Gene3D" id="3.40.50.300">
    <property type="entry name" value="P-loop containing nucleotide triphosphate hydrolases"/>
    <property type="match status" value="1"/>
</dbReference>
<dbReference type="RefSeq" id="WP_072913343.1">
    <property type="nucleotide sequence ID" value="NZ_FQYQ01000004.1"/>
</dbReference>
<evidence type="ECO:0000313" key="1">
    <source>
        <dbReference type="EMBL" id="SHI70399.1"/>
    </source>
</evidence>
<reference evidence="1 2" key="1">
    <citation type="submission" date="2016-11" db="EMBL/GenBank/DDBJ databases">
        <authorList>
            <person name="Jaros S."/>
            <person name="Januszkiewicz K."/>
            <person name="Wedrychowicz H."/>
        </authorList>
    </citation>
    <scope>NUCLEOTIDE SEQUENCE [LARGE SCALE GENOMIC DNA]</scope>
    <source>
        <strain evidence="1 2">DSM 14809</strain>
    </source>
</reference>
<evidence type="ECO:0000313" key="2">
    <source>
        <dbReference type="Proteomes" id="UP000184185"/>
    </source>
</evidence>
<accession>A0A1M6DB65</accession>
<organism evidence="1 2">
    <name type="scientific">Pseudobutyrivibrio xylanivorans DSM 14809</name>
    <dbReference type="NCBI Taxonomy" id="1123012"/>
    <lineage>
        <taxon>Bacteria</taxon>
        <taxon>Bacillati</taxon>
        <taxon>Bacillota</taxon>
        <taxon>Clostridia</taxon>
        <taxon>Lachnospirales</taxon>
        <taxon>Lachnospiraceae</taxon>
        <taxon>Pseudobutyrivibrio</taxon>
    </lineage>
</organism>
<dbReference type="SUPFAM" id="SSF52540">
    <property type="entry name" value="P-loop containing nucleoside triphosphate hydrolases"/>
    <property type="match status" value="1"/>
</dbReference>
<dbReference type="InterPro" id="IPR027417">
    <property type="entry name" value="P-loop_NTPase"/>
</dbReference>
<dbReference type="OrthoDB" id="2024588at2"/>